<evidence type="ECO:0000256" key="10">
    <source>
        <dbReference type="ARBA" id="ARBA00048540"/>
    </source>
</evidence>
<keyword evidence="7" id="KW-0274">FAD</keyword>
<dbReference type="SUPFAM" id="SSF143631">
    <property type="entry name" value="ApbE-like"/>
    <property type="match status" value="1"/>
</dbReference>
<reference evidence="11 12" key="1">
    <citation type="submission" date="2017-02" db="EMBL/GenBank/DDBJ databases">
        <authorList>
            <person name="Peterson S.W."/>
        </authorList>
    </citation>
    <scope>NUCLEOTIDE SEQUENCE [LARGE SCALE GENOMIC DNA]</scope>
    <source>
        <strain evidence="11 12">B Mb 05.01</strain>
    </source>
</reference>
<dbReference type="InterPro" id="IPR024932">
    <property type="entry name" value="ApbE"/>
</dbReference>
<gene>
    <name evidence="11" type="ORF">FM104_08790</name>
</gene>
<evidence type="ECO:0000256" key="4">
    <source>
        <dbReference type="ARBA" id="ARBA00022630"/>
    </source>
</evidence>
<keyword evidence="4" id="KW-0285">Flavoprotein</keyword>
<protein>
    <recommendedName>
        <fullName evidence="3">FAD:protein FMN transferase</fullName>
        <ecNumber evidence="2">2.7.1.180</ecNumber>
    </recommendedName>
    <alternativeName>
        <fullName evidence="9">Flavin transferase</fullName>
    </alternativeName>
</protein>
<dbReference type="PANTHER" id="PTHR30040">
    <property type="entry name" value="THIAMINE BIOSYNTHESIS LIPOPROTEIN APBE"/>
    <property type="match status" value="1"/>
</dbReference>
<comment type="catalytic activity">
    <reaction evidence="10">
        <text>L-threonyl-[protein] + FAD = FMN-L-threonyl-[protein] + AMP + H(+)</text>
        <dbReference type="Rhea" id="RHEA:36847"/>
        <dbReference type="Rhea" id="RHEA-COMP:11060"/>
        <dbReference type="Rhea" id="RHEA-COMP:11061"/>
        <dbReference type="ChEBI" id="CHEBI:15378"/>
        <dbReference type="ChEBI" id="CHEBI:30013"/>
        <dbReference type="ChEBI" id="CHEBI:57692"/>
        <dbReference type="ChEBI" id="CHEBI:74257"/>
        <dbReference type="ChEBI" id="CHEBI:456215"/>
        <dbReference type="EC" id="2.7.1.180"/>
    </reaction>
</comment>
<dbReference type="AlphaFoldDB" id="A0A1R4JT77"/>
<proteinExistence type="predicted"/>
<evidence type="ECO:0000256" key="8">
    <source>
        <dbReference type="ARBA" id="ARBA00022842"/>
    </source>
</evidence>
<name>A0A1R4JT77_9MICO</name>
<sequence length="283" mass="30175">MMVWRFDAIGTRWEIETAQPLSDDAAAAVTNTIDRFDSEWSRFRPDSVVSALRTAGGAVSAPADASAMLDVYRALSDATGGAVNPLVGAGLEALGYDAALSLHATTQREAPAEWERMLRWTASELTLLEPAVIDVGALGKGRLVDLVMNELGEIPGRIVVDASGDLRVRRGATRVALEHPYDATSAIGVVEIADQALCASAINRRAWGDGLHHVLDARSGEPVRTCAATWAIADEAMIADAIATALFFDGGAVLADDWGVQWLRMSTDGRAERSRGFPGELFL</sequence>
<keyword evidence="5" id="KW-0808">Transferase</keyword>
<evidence type="ECO:0000256" key="5">
    <source>
        <dbReference type="ARBA" id="ARBA00022679"/>
    </source>
</evidence>
<dbReference type="GO" id="GO:0016740">
    <property type="term" value="F:transferase activity"/>
    <property type="evidence" value="ECO:0007669"/>
    <property type="project" value="UniProtKB-KW"/>
</dbReference>
<accession>A0A1R4JT77</accession>
<keyword evidence="11" id="KW-0449">Lipoprotein</keyword>
<dbReference type="EC" id="2.7.1.180" evidence="2"/>
<evidence type="ECO:0000256" key="9">
    <source>
        <dbReference type="ARBA" id="ARBA00031306"/>
    </source>
</evidence>
<evidence type="ECO:0000256" key="7">
    <source>
        <dbReference type="ARBA" id="ARBA00022827"/>
    </source>
</evidence>
<organism evidence="11 12">
    <name type="scientific">Microbacterium esteraromaticum</name>
    <dbReference type="NCBI Taxonomy" id="57043"/>
    <lineage>
        <taxon>Bacteria</taxon>
        <taxon>Bacillati</taxon>
        <taxon>Actinomycetota</taxon>
        <taxon>Actinomycetes</taxon>
        <taxon>Micrococcales</taxon>
        <taxon>Microbacteriaceae</taxon>
        <taxon>Microbacterium</taxon>
    </lineage>
</organism>
<dbReference type="Pfam" id="PF02424">
    <property type="entry name" value="ApbE"/>
    <property type="match status" value="1"/>
</dbReference>
<dbReference type="Proteomes" id="UP000196320">
    <property type="component" value="Unassembled WGS sequence"/>
</dbReference>
<dbReference type="GO" id="GO:0046872">
    <property type="term" value="F:metal ion binding"/>
    <property type="evidence" value="ECO:0007669"/>
    <property type="project" value="UniProtKB-KW"/>
</dbReference>
<evidence type="ECO:0000256" key="6">
    <source>
        <dbReference type="ARBA" id="ARBA00022723"/>
    </source>
</evidence>
<evidence type="ECO:0000313" key="12">
    <source>
        <dbReference type="Proteomes" id="UP000196320"/>
    </source>
</evidence>
<keyword evidence="8" id="KW-0460">Magnesium</keyword>
<keyword evidence="12" id="KW-1185">Reference proteome</keyword>
<dbReference type="InterPro" id="IPR003374">
    <property type="entry name" value="ApbE-like_sf"/>
</dbReference>
<dbReference type="PANTHER" id="PTHR30040:SF2">
    <property type="entry name" value="FAD:PROTEIN FMN TRANSFERASE"/>
    <property type="match status" value="1"/>
</dbReference>
<evidence type="ECO:0000313" key="11">
    <source>
        <dbReference type="EMBL" id="SJN35227.1"/>
    </source>
</evidence>
<dbReference type="EMBL" id="FUKO01000020">
    <property type="protein sequence ID" value="SJN35227.1"/>
    <property type="molecule type" value="Genomic_DNA"/>
</dbReference>
<dbReference type="Gene3D" id="3.10.520.10">
    <property type="entry name" value="ApbE-like domains"/>
    <property type="match status" value="1"/>
</dbReference>
<keyword evidence="6" id="KW-0479">Metal-binding</keyword>
<evidence type="ECO:0000256" key="2">
    <source>
        <dbReference type="ARBA" id="ARBA00011955"/>
    </source>
</evidence>
<comment type="cofactor">
    <cofactor evidence="1">
        <name>Mg(2+)</name>
        <dbReference type="ChEBI" id="CHEBI:18420"/>
    </cofactor>
</comment>
<evidence type="ECO:0000256" key="3">
    <source>
        <dbReference type="ARBA" id="ARBA00016337"/>
    </source>
</evidence>
<evidence type="ECO:0000256" key="1">
    <source>
        <dbReference type="ARBA" id="ARBA00001946"/>
    </source>
</evidence>